<gene>
    <name evidence="2" type="ORF">A2V49_00690</name>
</gene>
<dbReference type="Proteomes" id="UP000178615">
    <property type="component" value="Unassembled WGS sequence"/>
</dbReference>
<evidence type="ECO:0000256" key="1">
    <source>
        <dbReference type="SAM" id="Phobius"/>
    </source>
</evidence>
<name>A0A1F4UK69_UNCKA</name>
<feature type="transmembrane region" description="Helical" evidence="1">
    <location>
        <begin position="6"/>
        <end position="22"/>
    </location>
</feature>
<dbReference type="EMBL" id="MEUV01000041">
    <property type="protein sequence ID" value="OGC45361.1"/>
    <property type="molecule type" value="Genomic_DNA"/>
</dbReference>
<protein>
    <recommendedName>
        <fullName evidence="4">Nuclear transport factor 2 family protein</fullName>
    </recommendedName>
</protein>
<keyword evidence="1" id="KW-0812">Transmembrane</keyword>
<dbReference type="AlphaFoldDB" id="A0A1F4UK69"/>
<proteinExistence type="predicted"/>
<evidence type="ECO:0000313" key="2">
    <source>
        <dbReference type="EMBL" id="OGC45361.1"/>
    </source>
</evidence>
<keyword evidence="1" id="KW-0472">Membrane</keyword>
<reference evidence="2 3" key="1">
    <citation type="journal article" date="2016" name="Nat. Commun.">
        <title>Thousands of microbial genomes shed light on interconnected biogeochemical processes in an aquifer system.</title>
        <authorList>
            <person name="Anantharaman K."/>
            <person name="Brown C.T."/>
            <person name="Hug L.A."/>
            <person name="Sharon I."/>
            <person name="Castelle C.J."/>
            <person name="Probst A.J."/>
            <person name="Thomas B.C."/>
            <person name="Singh A."/>
            <person name="Wilkins M.J."/>
            <person name="Karaoz U."/>
            <person name="Brodie E.L."/>
            <person name="Williams K.H."/>
            <person name="Hubbard S.S."/>
            <person name="Banfield J.F."/>
        </authorList>
    </citation>
    <scope>NUCLEOTIDE SEQUENCE [LARGE SCALE GENOMIC DNA]</scope>
</reference>
<evidence type="ECO:0000313" key="3">
    <source>
        <dbReference type="Proteomes" id="UP000178615"/>
    </source>
</evidence>
<organism evidence="2 3">
    <name type="scientific">candidate division WWE3 bacterium RBG_19FT_COMBO_34_6</name>
    <dbReference type="NCBI Taxonomy" id="1802612"/>
    <lineage>
        <taxon>Bacteria</taxon>
        <taxon>Katanobacteria</taxon>
    </lineage>
</organism>
<keyword evidence="1" id="KW-1133">Transmembrane helix</keyword>
<accession>A0A1F4UK69</accession>
<sequence length="153" mass="17418">MKKNIFIPLIIIFAVCFTLFLYKSFHITKISTVPLPSGADAVYTTFELINEKRLDDALSMFHPDLINEGNRESWKQNLKIIESIEIISIEPSDRKNWAEDEQVYKVEMSAIVSGTAKDAAIPNYGWNEGIDTKWIVLKKDGNLWKIVEIATGP</sequence>
<comment type="caution">
    <text evidence="2">The sequence shown here is derived from an EMBL/GenBank/DDBJ whole genome shotgun (WGS) entry which is preliminary data.</text>
</comment>
<evidence type="ECO:0008006" key="4">
    <source>
        <dbReference type="Google" id="ProtNLM"/>
    </source>
</evidence>